<evidence type="ECO:0000256" key="3">
    <source>
        <dbReference type="SAM" id="MobiDB-lite"/>
    </source>
</evidence>
<feature type="compositionally biased region" description="Polar residues" evidence="3">
    <location>
        <begin position="923"/>
        <end position="939"/>
    </location>
</feature>
<dbReference type="Pfam" id="PF00379">
    <property type="entry name" value="Chitin_bind_4"/>
    <property type="match status" value="1"/>
</dbReference>
<dbReference type="PROSITE" id="PS51155">
    <property type="entry name" value="CHIT_BIND_RR_2"/>
    <property type="match status" value="1"/>
</dbReference>
<feature type="region of interest" description="Disordered" evidence="3">
    <location>
        <begin position="1016"/>
        <end position="1039"/>
    </location>
</feature>
<feature type="compositionally biased region" description="Low complexity" evidence="3">
    <location>
        <begin position="909"/>
        <end position="922"/>
    </location>
</feature>
<dbReference type="Proteomes" id="UP001187531">
    <property type="component" value="Unassembled WGS sequence"/>
</dbReference>
<comment type="caution">
    <text evidence="4">The sequence shown here is derived from an EMBL/GenBank/DDBJ whole genome shotgun (WGS) entry which is preliminary data.</text>
</comment>
<dbReference type="GO" id="GO:0042302">
    <property type="term" value="F:structural constituent of cuticle"/>
    <property type="evidence" value="ECO:0007669"/>
    <property type="project" value="UniProtKB-UniRule"/>
</dbReference>
<feature type="compositionally biased region" description="Basic and acidic residues" evidence="3">
    <location>
        <begin position="225"/>
        <end position="239"/>
    </location>
</feature>
<feature type="region of interest" description="Disordered" evidence="3">
    <location>
        <begin position="907"/>
        <end position="943"/>
    </location>
</feature>
<dbReference type="InterPro" id="IPR031311">
    <property type="entry name" value="CHIT_BIND_RR_consensus"/>
</dbReference>
<dbReference type="EMBL" id="JAVRJZ010000014">
    <property type="protein sequence ID" value="KAK2713304.1"/>
    <property type="molecule type" value="Genomic_DNA"/>
</dbReference>
<dbReference type="PROSITE" id="PS00233">
    <property type="entry name" value="CHIT_BIND_RR_1"/>
    <property type="match status" value="1"/>
</dbReference>
<proteinExistence type="predicted"/>
<feature type="region of interest" description="Disordered" evidence="3">
    <location>
        <begin position="661"/>
        <end position="680"/>
    </location>
</feature>
<evidence type="ECO:0000313" key="5">
    <source>
        <dbReference type="Proteomes" id="UP001187531"/>
    </source>
</evidence>
<protein>
    <submittedName>
        <fullName evidence="4">Uncharacterized protein</fullName>
    </submittedName>
</protein>
<sequence>MSMRQNGLWRRALTLGLVKCEYQRLVASPSPKKSSYDPYAQGTYSISPSGYYYNYKVSDDDTGDRKDAFEQGDSKKVFGEYTIEQPDGCKRHVVYTADENGYHPTITYSGLCTNSIPKVSDEYIETQKKHLEKAKADMVQAATLYEAEIMKQKKIAAEHEKIRAAKIAELNRQQYKKMDYQSKHLQQPNINLKPINYGNDDSLLRSRYSEKNYGSTIRHATTETWKTKSGSERVPKPDETVFSSTKPTDKATDAVKNENINYQAPEIVNSRPFINSKTESDIKVLAGNKLDRNTLASTFAPKTGDASTSTISKEYEIELPSHIQFDSENPKIKQDENITFLYKSKLESLHTSTEQTQNKESVLKPTLSPESKQSFYSVPIIEKIQPTESPVQLKNDVNERNHLVNKPRYSDEVYANKQLETFTRPTTLHDDAVKGALRDISVLEGTASTQDTAKSNDMTNSNLTDPAVFDASGMDEKFSDTTTEIQFIRLNTEVEKKYSQDDIEEESVSRDGETQLHETIINHHTETSALATTETLTYTAMTPIDPVENLYGIKDHKVTSMQTPALYAKPYSSDATSVQKDEKPSTKILTGRNNIENNYYRINDVTKKPEPLFTSTTTLINEPLANDYNRDKSYLTESHNKEYIFDKSIQEETVNIVNPEEYGDGNEVTPSQNETNNTTTSYTEINEGGENLSRVSEPIEPLKFHLPTFKETKATTEFAISRKPTEVPITIYNILGQHIKDGIKHENKEPLGLKEAAKVEGDKKEGSIDSAYYEETGRPLKKTTELYDALENISNTPDFRDTSVVQQKTIQEDGVTTEYPSEIKPPEVFTAISNTSDNYKPMTNNENIPPQRMIVATLQPTDGEKTHRPSYYHDQTIKPTKKVENTTTSPVLISSNEYGNRIRMKKTNKLQSSSNLSSHLNKGTSGNSQLDGTKMTPLNKSGRKIRIKNPEQLVEVQVRNPPSTEPNKQIQMKSEQFKNHEINYKHSPGARNKLSKDLLLNIPTVKTSSFSYAYDKETNTEDPNSATHRNKEVPKTPSALKDVQKAVDYENSPPSVSHQEEIVIYFMDHEDQMKILSPKNEEAQLTSSILGDHKELFATMPVMVSSSPTYTYDKKVDAEKYNVNEPNKQEVEMAAPENEGNSSYLLHPEEMVVYFVSNQEPTNIEYNKPKSSQRPEGNIEKSFVEHSKELSQQTVPLQSKVAEEIPEHVEQKAKAEKKINQVHYETDETHELQNNVQNSLPLLIKPIRINPKKRQRLTLPEIYLKSEDKHKSPEYQEIYVDHSQMSDMELMKESSKSKSMSQHIRP</sequence>
<keyword evidence="5" id="KW-1185">Reference proteome</keyword>
<evidence type="ECO:0000256" key="2">
    <source>
        <dbReference type="PROSITE-ProRule" id="PRU00497"/>
    </source>
</evidence>
<feature type="region of interest" description="Disordered" evidence="3">
    <location>
        <begin position="224"/>
        <end position="249"/>
    </location>
</feature>
<keyword evidence="1 2" id="KW-0193">Cuticle</keyword>
<evidence type="ECO:0000256" key="1">
    <source>
        <dbReference type="ARBA" id="ARBA00022460"/>
    </source>
</evidence>
<organism evidence="4 5">
    <name type="scientific">Artemia franciscana</name>
    <name type="common">Brine shrimp</name>
    <name type="synonym">Artemia sanfranciscana</name>
    <dbReference type="NCBI Taxonomy" id="6661"/>
    <lineage>
        <taxon>Eukaryota</taxon>
        <taxon>Metazoa</taxon>
        <taxon>Ecdysozoa</taxon>
        <taxon>Arthropoda</taxon>
        <taxon>Crustacea</taxon>
        <taxon>Branchiopoda</taxon>
        <taxon>Anostraca</taxon>
        <taxon>Artemiidae</taxon>
        <taxon>Artemia</taxon>
    </lineage>
</organism>
<dbReference type="InterPro" id="IPR000618">
    <property type="entry name" value="Insect_cuticle"/>
</dbReference>
<evidence type="ECO:0000313" key="4">
    <source>
        <dbReference type="EMBL" id="KAK2713304.1"/>
    </source>
</evidence>
<reference evidence="4" key="1">
    <citation type="submission" date="2023-07" db="EMBL/GenBank/DDBJ databases">
        <title>Chromosome-level genome assembly of Artemia franciscana.</title>
        <authorList>
            <person name="Jo E."/>
        </authorList>
    </citation>
    <scope>NUCLEOTIDE SEQUENCE</scope>
    <source>
        <tissue evidence="4">Whole body</tissue>
    </source>
</reference>
<name>A0AA88HT77_ARTSF</name>
<gene>
    <name evidence="4" type="ORF">QYM36_009235</name>
</gene>
<accession>A0AA88HT77</accession>